<dbReference type="EMBL" id="ML178831">
    <property type="protein sequence ID" value="TFK99985.1"/>
    <property type="molecule type" value="Genomic_DNA"/>
</dbReference>
<name>A0A5C3QD44_9AGAR</name>
<dbReference type="Proteomes" id="UP000305067">
    <property type="component" value="Unassembled WGS sequence"/>
</dbReference>
<evidence type="ECO:0000256" key="1">
    <source>
        <dbReference type="SAM" id="MobiDB-lite"/>
    </source>
</evidence>
<feature type="region of interest" description="Disordered" evidence="1">
    <location>
        <begin position="310"/>
        <end position="367"/>
    </location>
</feature>
<evidence type="ECO:0000313" key="4">
    <source>
        <dbReference type="Proteomes" id="UP000305067"/>
    </source>
</evidence>
<protein>
    <submittedName>
        <fullName evidence="3">Uncharacterized protein</fullName>
    </submittedName>
</protein>
<accession>A0A5C3QD44</accession>
<keyword evidence="2" id="KW-1133">Transmembrane helix</keyword>
<organism evidence="3 4">
    <name type="scientific">Pterulicium gracile</name>
    <dbReference type="NCBI Taxonomy" id="1884261"/>
    <lineage>
        <taxon>Eukaryota</taxon>
        <taxon>Fungi</taxon>
        <taxon>Dikarya</taxon>
        <taxon>Basidiomycota</taxon>
        <taxon>Agaricomycotina</taxon>
        <taxon>Agaricomycetes</taxon>
        <taxon>Agaricomycetidae</taxon>
        <taxon>Agaricales</taxon>
        <taxon>Pleurotineae</taxon>
        <taxon>Pterulaceae</taxon>
        <taxon>Pterulicium</taxon>
    </lineage>
</organism>
<evidence type="ECO:0000256" key="2">
    <source>
        <dbReference type="SAM" id="Phobius"/>
    </source>
</evidence>
<feature type="compositionally biased region" description="Low complexity" evidence="1">
    <location>
        <begin position="346"/>
        <end position="359"/>
    </location>
</feature>
<proteinExistence type="predicted"/>
<dbReference type="OrthoDB" id="2991206at2759"/>
<gene>
    <name evidence="3" type="ORF">BDV98DRAFT_550842</name>
</gene>
<keyword evidence="2" id="KW-0812">Transmembrane</keyword>
<dbReference type="AlphaFoldDB" id="A0A5C3QD44"/>
<keyword evidence="4" id="KW-1185">Reference proteome</keyword>
<keyword evidence="2" id="KW-0472">Membrane</keyword>
<feature type="region of interest" description="Disordered" evidence="1">
    <location>
        <begin position="28"/>
        <end position="55"/>
    </location>
</feature>
<sequence>MTTYNAASLFARIRGLYRRQDATYEQVSQHPGAVALPPDSLGPSLSRRYDDDEVKADEGESLLPLSVTQSTSRSSRNRMNIGLKITIAAMLLLVAVGVAELIIRASHETNHLEVSASTPPTFNTSLGCTTAPFIYTGVPALFSSVVDPKQAGHAIDFLGGTPGTITVHQAPPNETEVSYEMTLRTNDESLLEQVSVDFLDSRVLVSTPSLASSSSSSSHICARFDVKMYVPWNLKKLHIASHTPTQILFDEHSALVLDRLYVTLFALSSKNLIIAHANIHATHLALETYNGWITGEASIVEETVVSTQRGGGSVKLQVTPAPPPPGAKSPSSGETSTNPSPRTALFETSTGSGTTEVTFISSSDRTRPFRAEHRSSMNGDVILNYEQARFNGMLWLDTKTSKLRGVHKLVEEGDKAEEEREKADGWTHFAGDRHGGDVVYVSSRGWTGLTI</sequence>
<evidence type="ECO:0000313" key="3">
    <source>
        <dbReference type="EMBL" id="TFK99985.1"/>
    </source>
</evidence>
<feature type="transmembrane region" description="Helical" evidence="2">
    <location>
        <begin position="81"/>
        <end position="103"/>
    </location>
</feature>
<reference evidence="3 4" key="1">
    <citation type="journal article" date="2019" name="Nat. Ecol. Evol.">
        <title>Megaphylogeny resolves global patterns of mushroom evolution.</title>
        <authorList>
            <person name="Varga T."/>
            <person name="Krizsan K."/>
            <person name="Foldi C."/>
            <person name="Dima B."/>
            <person name="Sanchez-Garcia M."/>
            <person name="Sanchez-Ramirez S."/>
            <person name="Szollosi G.J."/>
            <person name="Szarkandi J.G."/>
            <person name="Papp V."/>
            <person name="Albert L."/>
            <person name="Andreopoulos W."/>
            <person name="Angelini C."/>
            <person name="Antonin V."/>
            <person name="Barry K.W."/>
            <person name="Bougher N.L."/>
            <person name="Buchanan P."/>
            <person name="Buyck B."/>
            <person name="Bense V."/>
            <person name="Catcheside P."/>
            <person name="Chovatia M."/>
            <person name="Cooper J."/>
            <person name="Damon W."/>
            <person name="Desjardin D."/>
            <person name="Finy P."/>
            <person name="Geml J."/>
            <person name="Haridas S."/>
            <person name="Hughes K."/>
            <person name="Justo A."/>
            <person name="Karasinski D."/>
            <person name="Kautmanova I."/>
            <person name="Kiss B."/>
            <person name="Kocsube S."/>
            <person name="Kotiranta H."/>
            <person name="LaButti K.M."/>
            <person name="Lechner B.E."/>
            <person name="Liimatainen K."/>
            <person name="Lipzen A."/>
            <person name="Lukacs Z."/>
            <person name="Mihaltcheva S."/>
            <person name="Morgado L.N."/>
            <person name="Niskanen T."/>
            <person name="Noordeloos M.E."/>
            <person name="Ohm R.A."/>
            <person name="Ortiz-Santana B."/>
            <person name="Ovrebo C."/>
            <person name="Racz N."/>
            <person name="Riley R."/>
            <person name="Savchenko A."/>
            <person name="Shiryaev A."/>
            <person name="Soop K."/>
            <person name="Spirin V."/>
            <person name="Szebenyi C."/>
            <person name="Tomsovsky M."/>
            <person name="Tulloss R.E."/>
            <person name="Uehling J."/>
            <person name="Grigoriev I.V."/>
            <person name="Vagvolgyi C."/>
            <person name="Papp T."/>
            <person name="Martin F.M."/>
            <person name="Miettinen O."/>
            <person name="Hibbett D.S."/>
            <person name="Nagy L.G."/>
        </authorList>
    </citation>
    <scope>NUCLEOTIDE SEQUENCE [LARGE SCALE GENOMIC DNA]</scope>
    <source>
        <strain evidence="3 4">CBS 309.79</strain>
    </source>
</reference>